<evidence type="ECO:0000313" key="1">
    <source>
        <dbReference type="EMBL" id="DAF63053.1"/>
    </source>
</evidence>
<dbReference type="EMBL" id="BK032832">
    <property type="protein sequence ID" value="DAF63053.1"/>
    <property type="molecule type" value="Genomic_DNA"/>
</dbReference>
<organism evidence="1">
    <name type="scientific">Myoviridae sp. ct9dX1</name>
    <dbReference type="NCBI Taxonomy" id="2827665"/>
    <lineage>
        <taxon>Viruses</taxon>
        <taxon>Duplodnaviria</taxon>
        <taxon>Heunggongvirae</taxon>
        <taxon>Uroviricota</taxon>
        <taxon>Caudoviricetes</taxon>
    </lineage>
</organism>
<name>A0A8S5TIE7_9CAUD</name>
<protein>
    <submittedName>
        <fullName evidence="1">Uncharacterized protein</fullName>
    </submittedName>
</protein>
<accession>A0A8S5TIE7</accession>
<proteinExistence type="predicted"/>
<sequence length="72" mass="8234">MNRLVKNKKYSRTSLKYCGIPMEKALDQHGCDIVRDFFGKVLKAATLAAENNIHMDGQAISNLMTMYRNRVI</sequence>
<reference evidence="1" key="1">
    <citation type="journal article" date="2021" name="Proc. Natl. Acad. Sci. U.S.A.">
        <title>A Catalog of Tens of Thousands of Viruses from Human Metagenomes Reveals Hidden Associations with Chronic Diseases.</title>
        <authorList>
            <person name="Tisza M.J."/>
            <person name="Buck C.B."/>
        </authorList>
    </citation>
    <scope>NUCLEOTIDE SEQUENCE</scope>
    <source>
        <strain evidence="1">Ct9dX1</strain>
    </source>
</reference>